<sequence>MDRADVEREEEEDGKEKSDWVATGGAIVRSGLWLGKKVAIAGAAITSAPVVIPPLLVLSALGLALSLPFGIFYAGYASVNTIMGALLPLPSSAKDFNGDNNREALDAIQGEEISDGADREEEIGEKREIRDSERVLVVPGNEKIEIELLESEIRVEKEEEMMKAMEQSRYGAEAQEKKKKKENEPPSLSSERLYMVELRGKGKINGEIQGAEPSEGMGEKKEEVKEEGMGLRLTNGDAGKAKRAGSMKTRQVADVVCSLQSDVDKYPRKQGIQSEEQLWDQISSLRTIVGYKAILKSSLVEELRELYLFTGVQPSPSLNKDSADLGELSYSFKFLKSVVGVE</sequence>
<dbReference type="STRING" id="1088818.A0A2I0AG20"/>
<proteinExistence type="predicted"/>
<protein>
    <submittedName>
        <fullName evidence="2">Uncharacterized protein</fullName>
    </submittedName>
</protein>
<dbReference type="Proteomes" id="UP000236161">
    <property type="component" value="Unassembled WGS sequence"/>
</dbReference>
<evidence type="ECO:0000313" key="2">
    <source>
        <dbReference type="EMBL" id="PKA54502.1"/>
    </source>
</evidence>
<evidence type="ECO:0000256" key="1">
    <source>
        <dbReference type="SAM" id="MobiDB-lite"/>
    </source>
</evidence>
<keyword evidence="3" id="KW-1185">Reference proteome</keyword>
<feature type="region of interest" description="Disordered" evidence="1">
    <location>
        <begin position="166"/>
        <end position="190"/>
    </location>
</feature>
<dbReference type="PANTHER" id="PTHR37198">
    <property type="entry name" value="NUCLEOLIN"/>
    <property type="match status" value="1"/>
</dbReference>
<accession>A0A2I0AG20</accession>
<dbReference type="EMBL" id="KZ451982">
    <property type="protein sequence ID" value="PKA54502.1"/>
    <property type="molecule type" value="Genomic_DNA"/>
</dbReference>
<dbReference type="AlphaFoldDB" id="A0A2I0AG20"/>
<reference evidence="2 3" key="1">
    <citation type="journal article" date="2017" name="Nature">
        <title>The Apostasia genome and the evolution of orchids.</title>
        <authorList>
            <person name="Zhang G.Q."/>
            <person name="Liu K.W."/>
            <person name="Li Z."/>
            <person name="Lohaus R."/>
            <person name="Hsiao Y.Y."/>
            <person name="Niu S.C."/>
            <person name="Wang J.Y."/>
            <person name="Lin Y.C."/>
            <person name="Xu Q."/>
            <person name="Chen L.J."/>
            <person name="Yoshida K."/>
            <person name="Fujiwara S."/>
            <person name="Wang Z.W."/>
            <person name="Zhang Y.Q."/>
            <person name="Mitsuda N."/>
            <person name="Wang M."/>
            <person name="Liu G.H."/>
            <person name="Pecoraro L."/>
            <person name="Huang H.X."/>
            <person name="Xiao X.J."/>
            <person name="Lin M."/>
            <person name="Wu X.Y."/>
            <person name="Wu W.L."/>
            <person name="Chen Y.Y."/>
            <person name="Chang S.B."/>
            <person name="Sakamoto S."/>
            <person name="Ohme-Takagi M."/>
            <person name="Yagi M."/>
            <person name="Zeng S.J."/>
            <person name="Shen C.Y."/>
            <person name="Yeh C.M."/>
            <person name="Luo Y.B."/>
            <person name="Tsai W.C."/>
            <person name="Van de Peer Y."/>
            <person name="Liu Z.J."/>
        </authorList>
    </citation>
    <scope>NUCLEOTIDE SEQUENCE [LARGE SCALE GENOMIC DNA]</scope>
    <source>
        <strain evidence="3">cv. Shenzhen</strain>
        <tissue evidence="2">Stem</tissue>
    </source>
</reference>
<dbReference type="PANTHER" id="PTHR37198:SF1">
    <property type="entry name" value="NUCLEOLIN"/>
    <property type="match status" value="1"/>
</dbReference>
<evidence type="ECO:0000313" key="3">
    <source>
        <dbReference type="Proteomes" id="UP000236161"/>
    </source>
</evidence>
<dbReference type="OrthoDB" id="1933309at2759"/>
<name>A0A2I0AG20_9ASPA</name>
<organism evidence="2 3">
    <name type="scientific">Apostasia shenzhenica</name>
    <dbReference type="NCBI Taxonomy" id="1088818"/>
    <lineage>
        <taxon>Eukaryota</taxon>
        <taxon>Viridiplantae</taxon>
        <taxon>Streptophyta</taxon>
        <taxon>Embryophyta</taxon>
        <taxon>Tracheophyta</taxon>
        <taxon>Spermatophyta</taxon>
        <taxon>Magnoliopsida</taxon>
        <taxon>Liliopsida</taxon>
        <taxon>Asparagales</taxon>
        <taxon>Orchidaceae</taxon>
        <taxon>Apostasioideae</taxon>
        <taxon>Apostasia</taxon>
    </lineage>
</organism>
<gene>
    <name evidence="2" type="ORF">AXF42_Ash000336</name>
</gene>